<dbReference type="Proteomes" id="UP001295684">
    <property type="component" value="Unassembled WGS sequence"/>
</dbReference>
<protein>
    <submittedName>
        <fullName evidence="2">Uncharacterized protein</fullName>
    </submittedName>
</protein>
<feature type="region of interest" description="Disordered" evidence="1">
    <location>
        <begin position="118"/>
        <end position="145"/>
    </location>
</feature>
<evidence type="ECO:0000313" key="3">
    <source>
        <dbReference type="Proteomes" id="UP001295684"/>
    </source>
</evidence>
<proteinExistence type="predicted"/>
<feature type="region of interest" description="Disordered" evidence="1">
    <location>
        <begin position="177"/>
        <end position="215"/>
    </location>
</feature>
<dbReference type="EMBL" id="CAMPGE010028619">
    <property type="protein sequence ID" value="CAI2386129.1"/>
    <property type="molecule type" value="Genomic_DNA"/>
</dbReference>
<accession>A0AAD1Y7X9</accession>
<gene>
    <name evidence="2" type="ORF">ECRASSUSDP1_LOCUS27732</name>
</gene>
<comment type="caution">
    <text evidence="2">The sequence shown here is derived from an EMBL/GenBank/DDBJ whole genome shotgun (WGS) entry which is preliminary data.</text>
</comment>
<evidence type="ECO:0000313" key="2">
    <source>
        <dbReference type="EMBL" id="CAI2386129.1"/>
    </source>
</evidence>
<keyword evidence="3" id="KW-1185">Reference proteome</keyword>
<dbReference type="AlphaFoldDB" id="A0AAD1Y7X9"/>
<reference evidence="2" key="1">
    <citation type="submission" date="2023-07" db="EMBL/GenBank/DDBJ databases">
        <authorList>
            <consortium name="AG Swart"/>
            <person name="Singh M."/>
            <person name="Singh A."/>
            <person name="Seah K."/>
            <person name="Emmerich C."/>
        </authorList>
    </citation>
    <scope>NUCLEOTIDE SEQUENCE</scope>
    <source>
        <strain evidence="2">DP1</strain>
    </source>
</reference>
<name>A0AAD1Y7X9_EUPCR</name>
<organism evidence="2 3">
    <name type="scientific">Euplotes crassus</name>
    <dbReference type="NCBI Taxonomy" id="5936"/>
    <lineage>
        <taxon>Eukaryota</taxon>
        <taxon>Sar</taxon>
        <taxon>Alveolata</taxon>
        <taxon>Ciliophora</taxon>
        <taxon>Intramacronucleata</taxon>
        <taxon>Spirotrichea</taxon>
        <taxon>Hypotrichia</taxon>
        <taxon>Euplotida</taxon>
        <taxon>Euplotidae</taxon>
        <taxon>Moneuplotes</taxon>
    </lineage>
</organism>
<feature type="compositionally biased region" description="Basic residues" evidence="1">
    <location>
        <begin position="179"/>
        <end position="208"/>
    </location>
</feature>
<sequence length="246" mass="27711">MNASTQNFVNNESSCFFANILKQSPLGEPQTQDRTGYTGNTFSALVEMALNQQKVRNSHTQKANKYLDQSNQLREESSLFSYADDCDLENNFTEEDVSISKAKTSAFSSNPLTINKGSVKTQDKESFLSKVGKSSPQPKPATVDVTSEKEEFSFRNTMNNNSIFSCRFGKSVVPENNGKRKPLFKPQSKFKRNKKSVSRRGKKVRKTRAISEARSSKSEDVVRSPIIKGKFRVCNKFGIRNLFLES</sequence>
<evidence type="ECO:0000256" key="1">
    <source>
        <dbReference type="SAM" id="MobiDB-lite"/>
    </source>
</evidence>